<evidence type="ECO:0000259" key="1">
    <source>
        <dbReference type="Pfam" id="PF18765"/>
    </source>
</evidence>
<name>A0A1E3XBC8_9BACT</name>
<keyword evidence="2" id="KW-0808">Transferase</keyword>
<sequence length="75" mass="8723">MFGSYATNKFTTESDIDLAVFLKKDDIDGFSEDVKLMHLRRKVDLRIEPHSFARSDYDEPDPFIQKIITSGKRII</sequence>
<protein>
    <submittedName>
        <fullName evidence="2">Nucleotidyltransferase</fullName>
    </submittedName>
</protein>
<dbReference type="Pfam" id="PF18765">
    <property type="entry name" value="Polbeta"/>
    <property type="match status" value="1"/>
</dbReference>
<gene>
    <name evidence="2" type="ORF">SCARUB_01955</name>
</gene>
<dbReference type="AlphaFoldDB" id="A0A1E3XBC8"/>
<dbReference type="SUPFAM" id="SSF81301">
    <property type="entry name" value="Nucleotidyltransferase"/>
    <property type="match status" value="1"/>
</dbReference>
<accession>A0A1E3XBC8</accession>
<evidence type="ECO:0000313" key="2">
    <source>
        <dbReference type="EMBL" id="ODS32903.1"/>
    </source>
</evidence>
<reference evidence="2 3" key="1">
    <citation type="submission" date="2016-07" db="EMBL/GenBank/DDBJ databases">
        <title>Draft genome of Scalindua rubra, obtained from a brine-seawater interface in the Red Sea, sheds light on salt adaptation in anammox bacteria.</title>
        <authorList>
            <person name="Speth D.R."/>
            <person name="Lagkouvardos I."/>
            <person name="Wang Y."/>
            <person name="Qian P.-Y."/>
            <person name="Dutilh B.E."/>
            <person name="Jetten M.S."/>
        </authorList>
    </citation>
    <scope>NUCLEOTIDE SEQUENCE [LARGE SCALE GENOMIC DNA]</scope>
    <source>
        <strain evidence="2">BSI-1</strain>
    </source>
</reference>
<dbReference type="Proteomes" id="UP000094056">
    <property type="component" value="Unassembled WGS sequence"/>
</dbReference>
<dbReference type="InterPro" id="IPR043519">
    <property type="entry name" value="NT_sf"/>
</dbReference>
<dbReference type="EMBL" id="MAYW01000044">
    <property type="protein sequence ID" value="ODS32903.1"/>
    <property type="molecule type" value="Genomic_DNA"/>
</dbReference>
<evidence type="ECO:0000313" key="3">
    <source>
        <dbReference type="Proteomes" id="UP000094056"/>
    </source>
</evidence>
<comment type="caution">
    <text evidence="2">The sequence shown here is derived from an EMBL/GenBank/DDBJ whole genome shotgun (WGS) entry which is preliminary data.</text>
</comment>
<organism evidence="2 3">
    <name type="scientific">Candidatus Scalindua rubra</name>
    <dbReference type="NCBI Taxonomy" id="1872076"/>
    <lineage>
        <taxon>Bacteria</taxon>
        <taxon>Pseudomonadati</taxon>
        <taxon>Planctomycetota</taxon>
        <taxon>Candidatus Brocadiia</taxon>
        <taxon>Candidatus Brocadiales</taxon>
        <taxon>Candidatus Scalinduaceae</taxon>
        <taxon>Candidatus Scalindua</taxon>
    </lineage>
</organism>
<dbReference type="CDD" id="cd05403">
    <property type="entry name" value="NT_KNTase_like"/>
    <property type="match status" value="1"/>
</dbReference>
<feature type="domain" description="Polymerase beta nucleotidyltransferase" evidence="1">
    <location>
        <begin position="2"/>
        <end position="75"/>
    </location>
</feature>
<proteinExistence type="predicted"/>
<dbReference type="GO" id="GO:0016740">
    <property type="term" value="F:transferase activity"/>
    <property type="evidence" value="ECO:0007669"/>
    <property type="project" value="UniProtKB-KW"/>
</dbReference>
<dbReference type="Gene3D" id="3.30.460.10">
    <property type="entry name" value="Beta Polymerase, domain 2"/>
    <property type="match status" value="1"/>
</dbReference>
<dbReference type="InterPro" id="IPR041633">
    <property type="entry name" value="Polbeta"/>
</dbReference>